<dbReference type="RefSeq" id="WP_227017233.1">
    <property type="nucleotide sequence ID" value="NZ_JAGSND010000002.1"/>
</dbReference>
<evidence type="ECO:0000313" key="5">
    <source>
        <dbReference type="Proteomes" id="UP000675664"/>
    </source>
</evidence>
<organism evidence="4 5">
    <name type="scientific">Sinanaerobacter chloroacetimidivorans</name>
    <dbReference type="NCBI Taxonomy" id="2818044"/>
    <lineage>
        <taxon>Bacteria</taxon>
        <taxon>Bacillati</taxon>
        <taxon>Bacillota</taxon>
        <taxon>Clostridia</taxon>
        <taxon>Peptostreptococcales</taxon>
        <taxon>Anaerovoracaceae</taxon>
        <taxon>Sinanaerobacter</taxon>
    </lineage>
</organism>
<dbReference type="PANTHER" id="PTHR30036:SF1">
    <property type="entry name" value="D-XYLOSE-BINDING PERIPLASMIC PROTEIN"/>
    <property type="match status" value="1"/>
</dbReference>
<dbReference type="EMBL" id="JAGSND010000002">
    <property type="protein sequence ID" value="MBR0597102.1"/>
    <property type="molecule type" value="Genomic_DNA"/>
</dbReference>
<dbReference type="CDD" id="cd19992">
    <property type="entry name" value="PBP1_ABC_xylose_binding-like"/>
    <property type="match status" value="1"/>
</dbReference>
<comment type="subcellular location">
    <subcellularLocation>
        <location evidence="1">Cell envelope</location>
    </subcellularLocation>
</comment>
<sequence length="366" mass="39858">MSKFSKLTGLFLAVVLVLLMTVGCSENASVPETEGQAKDIKDIKIGVSVGHTQEERWQREIDMFKAYADEHGFELLVQSAENNAQKQVSQCENLFNQGIDVLILQSLDASAVAPIIDTAHQEGIPVISYDRFAMNCDLDYYITFDSYKVGVKQATFVTEKAPKGNYIWLKGAAEDNNAHLVAAGQESVLKPYVDRGDINIVLEQWCKGWDPNEALKNTENGLTSANNDIQGVIASNDGTAGGAIQALAAQGLNVPISGQDADLAACQRIVEGKQTGTVYKPLAKLNLAAIELAVALATGQDPMTAIDSSLGEWTKLNNNFKDVDSFSVDVIAIDKDNLYDIIIAQDKFHSLEDVYKNVPKDQWPAQ</sequence>
<evidence type="ECO:0000259" key="3">
    <source>
        <dbReference type="Pfam" id="PF13407"/>
    </source>
</evidence>
<reference evidence="4" key="2">
    <citation type="submission" date="2021-04" db="EMBL/GenBank/DDBJ databases">
        <authorList>
            <person name="Liu J."/>
        </authorList>
    </citation>
    <scope>NUCLEOTIDE SEQUENCE</scope>
    <source>
        <strain evidence="4">BAD-6</strain>
    </source>
</reference>
<keyword evidence="5" id="KW-1185">Reference proteome</keyword>
<feature type="domain" description="Periplasmic binding protein" evidence="3">
    <location>
        <begin position="45"/>
        <end position="300"/>
    </location>
</feature>
<evidence type="ECO:0000256" key="2">
    <source>
        <dbReference type="ARBA" id="ARBA00022729"/>
    </source>
</evidence>
<accession>A0A8J7VXX6</accession>
<dbReference type="Gene3D" id="3.40.50.2300">
    <property type="match status" value="2"/>
</dbReference>
<dbReference type="InterPro" id="IPR025997">
    <property type="entry name" value="SBP_2_dom"/>
</dbReference>
<dbReference type="SUPFAM" id="SSF53822">
    <property type="entry name" value="Periplasmic binding protein-like I"/>
    <property type="match status" value="1"/>
</dbReference>
<protein>
    <submittedName>
        <fullName evidence="4">Substrate-binding domain-containing protein</fullName>
    </submittedName>
</protein>
<dbReference type="Proteomes" id="UP000675664">
    <property type="component" value="Unassembled WGS sequence"/>
</dbReference>
<gene>
    <name evidence="4" type="ORF">KCX82_04395</name>
</gene>
<name>A0A8J7VXX6_9FIRM</name>
<dbReference type="InterPro" id="IPR028082">
    <property type="entry name" value="Peripla_BP_I"/>
</dbReference>
<dbReference type="Pfam" id="PF13407">
    <property type="entry name" value="Peripla_BP_4"/>
    <property type="match status" value="1"/>
</dbReference>
<keyword evidence="2" id="KW-0732">Signal</keyword>
<evidence type="ECO:0000313" key="4">
    <source>
        <dbReference type="EMBL" id="MBR0597102.1"/>
    </source>
</evidence>
<dbReference type="PANTHER" id="PTHR30036">
    <property type="entry name" value="D-XYLOSE-BINDING PERIPLASMIC PROTEIN"/>
    <property type="match status" value="1"/>
</dbReference>
<evidence type="ECO:0000256" key="1">
    <source>
        <dbReference type="ARBA" id="ARBA00004196"/>
    </source>
</evidence>
<dbReference type="InterPro" id="IPR050555">
    <property type="entry name" value="Bact_Solute-Bind_Prot2"/>
</dbReference>
<reference evidence="4" key="1">
    <citation type="submission" date="2021-04" db="EMBL/GenBank/DDBJ databases">
        <title>Sinoanaerobacter chloroacetimidivorans sp. nov., an obligate anaerobic bacterium isolated from anaerobic sludge.</title>
        <authorList>
            <person name="Bao Y."/>
        </authorList>
    </citation>
    <scope>NUCLEOTIDE SEQUENCE</scope>
    <source>
        <strain evidence="4">BAD-6</strain>
    </source>
</reference>
<dbReference type="AlphaFoldDB" id="A0A8J7VXX6"/>
<comment type="caution">
    <text evidence="4">The sequence shown here is derived from an EMBL/GenBank/DDBJ whole genome shotgun (WGS) entry which is preliminary data.</text>
</comment>
<dbReference type="GO" id="GO:0030288">
    <property type="term" value="C:outer membrane-bounded periplasmic space"/>
    <property type="evidence" value="ECO:0007669"/>
    <property type="project" value="TreeGrafter"/>
</dbReference>
<dbReference type="GO" id="GO:0030246">
    <property type="term" value="F:carbohydrate binding"/>
    <property type="evidence" value="ECO:0007669"/>
    <property type="project" value="TreeGrafter"/>
</dbReference>
<proteinExistence type="predicted"/>
<dbReference type="PROSITE" id="PS51257">
    <property type="entry name" value="PROKAR_LIPOPROTEIN"/>
    <property type="match status" value="1"/>
</dbReference>